<dbReference type="InterPro" id="IPR032523">
    <property type="entry name" value="CcmF_C"/>
</dbReference>
<evidence type="ECO:0000256" key="10">
    <source>
        <dbReference type="SAM" id="Phobius"/>
    </source>
</evidence>
<feature type="transmembrane region" description="Helical" evidence="10">
    <location>
        <begin position="293"/>
        <end position="313"/>
    </location>
</feature>
<evidence type="ECO:0008006" key="14">
    <source>
        <dbReference type="Google" id="ProtNLM"/>
    </source>
</evidence>
<dbReference type="GO" id="GO:0017004">
    <property type="term" value="P:cytochrome complex assembly"/>
    <property type="evidence" value="ECO:0007669"/>
    <property type="project" value="UniProtKB-KW"/>
</dbReference>
<feature type="transmembrane region" description="Helical" evidence="10">
    <location>
        <begin position="231"/>
        <end position="247"/>
    </location>
</feature>
<evidence type="ECO:0000256" key="3">
    <source>
        <dbReference type="ARBA" id="ARBA00022475"/>
    </source>
</evidence>
<evidence type="ECO:0000256" key="1">
    <source>
        <dbReference type="ARBA" id="ARBA00004429"/>
    </source>
</evidence>
<feature type="transmembrane region" description="Helical" evidence="10">
    <location>
        <begin position="334"/>
        <end position="356"/>
    </location>
</feature>
<feature type="transmembrane region" description="Helical" evidence="10">
    <location>
        <begin position="594"/>
        <end position="613"/>
    </location>
</feature>
<accession>A0A381TFK1</accession>
<evidence type="ECO:0000256" key="9">
    <source>
        <dbReference type="ARBA" id="ARBA00037230"/>
    </source>
</evidence>
<comment type="function">
    <text evidence="9">Required for the biogenesis of c-type cytochromes. Possible subunit of a heme lyase.</text>
</comment>
<keyword evidence="8 10" id="KW-0472">Membrane</keyword>
<feature type="transmembrane region" description="Helical" evidence="10">
    <location>
        <begin position="470"/>
        <end position="494"/>
    </location>
</feature>
<dbReference type="InterPro" id="IPR003567">
    <property type="entry name" value="Cyt_c_biogenesis"/>
</dbReference>
<keyword evidence="6" id="KW-0201">Cytochrome c-type biogenesis</keyword>
<feature type="transmembrane region" description="Helical" evidence="10">
    <location>
        <begin position="376"/>
        <end position="395"/>
    </location>
</feature>
<feature type="transmembrane region" description="Helical" evidence="10">
    <location>
        <begin position="78"/>
        <end position="95"/>
    </location>
</feature>
<feature type="transmembrane region" description="Helical" evidence="10">
    <location>
        <begin position="24"/>
        <end position="44"/>
    </location>
</feature>
<evidence type="ECO:0000256" key="6">
    <source>
        <dbReference type="ARBA" id="ARBA00022748"/>
    </source>
</evidence>
<evidence type="ECO:0000256" key="5">
    <source>
        <dbReference type="ARBA" id="ARBA00022692"/>
    </source>
</evidence>
<feature type="non-terminal residue" evidence="13">
    <location>
        <position position="1"/>
    </location>
</feature>
<dbReference type="PRINTS" id="PR01411">
    <property type="entry name" value="CCMFBIOGNSIS"/>
</dbReference>
<evidence type="ECO:0000313" key="13">
    <source>
        <dbReference type="EMBL" id="SVA13507.1"/>
    </source>
</evidence>
<dbReference type="InterPro" id="IPR003568">
    <property type="entry name" value="Cyt_c_biogenesis_CcmF"/>
</dbReference>
<dbReference type="GO" id="GO:0020037">
    <property type="term" value="F:heme binding"/>
    <property type="evidence" value="ECO:0007669"/>
    <property type="project" value="InterPro"/>
</dbReference>
<evidence type="ECO:0000256" key="2">
    <source>
        <dbReference type="ARBA" id="ARBA00009186"/>
    </source>
</evidence>
<evidence type="ECO:0000259" key="12">
    <source>
        <dbReference type="Pfam" id="PF16327"/>
    </source>
</evidence>
<feature type="domain" description="Cytochrome c-type biogenesis protein CcmF C-terminal" evidence="12">
    <location>
        <begin position="297"/>
        <end position="615"/>
    </location>
</feature>
<name>A0A381TFK1_9ZZZZ</name>
<keyword evidence="3" id="KW-1003">Cell membrane</keyword>
<dbReference type="GO" id="GO:0005886">
    <property type="term" value="C:plasma membrane"/>
    <property type="evidence" value="ECO:0007669"/>
    <property type="project" value="UniProtKB-SubCell"/>
</dbReference>
<dbReference type="Pfam" id="PF01578">
    <property type="entry name" value="Cytochrom_C_asm"/>
    <property type="match status" value="1"/>
</dbReference>
<organism evidence="13">
    <name type="scientific">marine metagenome</name>
    <dbReference type="NCBI Taxonomy" id="408172"/>
    <lineage>
        <taxon>unclassified sequences</taxon>
        <taxon>metagenomes</taxon>
        <taxon>ecological metagenomes</taxon>
    </lineage>
</organism>
<evidence type="ECO:0000256" key="8">
    <source>
        <dbReference type="ARBA" id="ARBA00023136"/>
    </source>
</evidence>
<dbReference type="PRINTS" id="PR01410">
    <property type="entry name" value="CCBIOGENESIS"/>
</dbReference>
<protein>
    <recommendedName>
        <fullName evidence="14">Cytochrome c-type biogenesis protein CcmF C-terminal domain-containing protein</fullName>
    </recommendedName>
</protein>
<dbReference type="AlphaFoldDB" id="A0A381TFK1"/>
<feature type="transmembrane region" description="Helical" evidence="10">
    <location>
        <begin position="407"/>
        <end position="425"/>
    </location>
</feature>
<sequence>VQAILPLLGAAQGRADLMALARPAAVGQFVFVIAAFLILVQAFLVNDFSVLYVATNSNSALPAAYKVAAVWSAHEGSLLLWIAILSGWTFAVAAGSRHLPDVFASRVLGVLGIVSMGVMLFTLLTSNPFERLQPAAFEGNDLNPLLQDPALVMHPPILYAGYVGLAVPFGFAVAALLSAQLSQEWARWTRPWTVGAWVFLTIGIALGSWWAYYELGWGGWWFWDPVENASFMPWLAATALIHSLAVTERRGIFKSWTILLAITAFSLSLLGTFLVRSGILISVHAFASDPARGLFILVLLSVISGGALILYAMRAHRMNQDGGFQPLSRESFLLLNNILLIFAAGLILIGTLYPLFVDALGMGKLSVGPPYFNLVFLLPTLPLVFLMGVGMHSFWRTMPKSVLVNRLKIPIILALLFGVGLPLVVFGRATILTLVGCVAGMWVVVTAMLEPAQRLIRGEGSISKIRRSQWGMMVAHLGVGIFILGVTVTSSYSIETDQARAPGDSWELAGYQFVFRSTRDVMGPNYQAVEGEFEVRKGGRLLTVLTPQKRVYRVQQSPMTEAAIQSGLRRDIFIALGDSLGGGAWSLRVQYKPLIRFIWLGALIMAFGGILAVSDTRYYRRQKQDQSQSPHDINASVAKTV</sequence>
<evidence type="ECO:0000256" key="7">
    <source>
        <dbReference type="ARBA" id="ARBA00022989"/>
    </source>
</evidence>
<gene>
    <name evidence="13" type="ORF">METZ01_LOCUS66361</name>
</gene>
<feature type="transmembrane region" description="Helical" evidence="10">
    <location>
        <begin position="107"/>
        <end position="124"/>
    </location>
</feature>
<feature type="transmembrane region" description="Helical" evidence="10">
    <location>
        <begin position="431"/>
        <end position="449"/>
    </location>
</feature>
<comment type="subcellular location">
    <subcellularLocation>
        <location evidence="1">Cell inner membrane</location>
        <topology evidence="1">Multi-pass membrane protein</topology>
    </subcellularLocation>
</comment>
<dbReference type="NCBIfam" id="TIGR00353">
    <property type="entry name" value="nrfE"/>
    <property type="match status" value="1"/>
</dbReference>
<keyword evidence="7 10" id="KW-1133">Transmembrane helix</keyword>
<keyword evidence="5 10" id="KW-0812">Transmembrane</keyword>
<feature type="domain" description="Cytochrome c assembly protein" evidence="11">
    <location>
        <begin position="71"/>
        <end position="277"/>
    </location>
</feature>
<comment type="similarity">
    <text evidence="2">Belongs to the CcmF/CycK/Ccl1/NrfE/CcsA family.</text>
</comment>
<feature type="transmembrane region" description="Helical" evidence="10">
    <location>
        <begin position="259"/>
        <end position="287"/>
    </location>
</feature>
<feature type="transmembrane region" description="Helical" evidence="10">
    <location>
        <begin position="157"/>
        <end position="179"/>
    </location>
</feature>
<reference evidence="13" key="1">
    <citation type="submission" date="2018-05" db="EMBL/GenBank/DDBJ databases">
        <authorList>
            <person name="Lanie J.A."/>
            <person name="Ng W.-L."/>
            <person name="Kazmierczak K.M."/>
            <person name="Andrzejewski T.M."/>
            <person name="Davidsen T.M."/>
            <person name="Wayne K.J."/>
            <person name="Tettelin H."/>
            <person name="Glass J.I."/>
            <person name="Rusch D."/>
            <person name="Podicherti R."/>
            <person name="Tsui H.-C.T."/>
            <person name="Winkler M.E."/>
        </authorList>
    </citation>
    <scope>NUCLEOTIDE SEQUENCE</scope>
</reference>
<keyword evidence="4" id="KW-0997">Cell inner membrane</keyword>
<dbReference type="PANTHER" id="PTHR43653">
    <property type="entry name" value="CYTOCHROME C ASSEMBLY PROTEIN-RELATED"/>
    <property type="match status" value="1"/>
</dbReference>
<dbReference type="GO" id="GO:0015232">
    <property type="term" value="F:heme transmembrane transporter activity"/>
    <property type="evidence" value="ECO:0007669"/>
    <property type="project" value="InterPro"/>
</dbReference>
<dbReference type="InterPro" id="IPR002541">
    <property type="entry name" value="Cyt_c_assembly"/>
</dbReference>
<dbReference type="Pfam" id="PF16327">
    <property type="entry name" value="CcmF_C"/>
    <property type="match status" value="1"/>
</dbReference>
<feature type="transmembrane region" description="Helical" evidence="10">
    <location>
        <begin position="191"/>
        <end position="211"/>
    </location>
</feature>
<evidence type="ECO:0000259" key="11">
    <source>
        <dbReference type="Pfam" id="PF01578"/>
    </source>
</evidence>
<dbReference type="NCBIfam" id="NF007691">
    <property type="entry name" value="PRK10369.1"/>
    <property type="match status" value="1"/>
</dbReference>
<dbReference type="PANTHER" id="PTHR43653:SF1">
    <property type="entry name" value="CYTOCHROME C-TYPE BIOGENESIS PROTEIN CCMF"/>
    <property type="match status" value="1"/>
</dbReference>
<dbReference type="EMBL" id="UINC01004328">
    <property type="protein sequence ID" value="SVA13507.1"/>
    <property type="molecule type" value="Genomic_DNA"/>
</dbReference>
<proteinExistence type="inferred from homology"/>
<evidence type="ECO:0000256" key="4">
    <source>
        <dbReference type="ARBA" id="ARBA00022519"/>
    </source>
</evidence>